<dbReference type="InterPro" id="IPR029044">
    <property type="entry name" value="Nucleotide-diphossugar_trans"/>
</dbReference>
<comment type="caution">
    <text evidence="3">The sequence shown here is derived from an EMBL/GenBank/DDBJ whole genome shotgun (WGS) entry which is preliminary data.</text>
</comment>
<evidence type="ECO:0000256" key="1">
    <source>
        <dbReference type="ARBA" id="ARBA00004555"/>
    </source>
</evidence>
<comment type="subcellular location">
    <subcellularLocation>
        <location evidence="1">Golgi apparatus</location>
    </subcellularLocation>
</comment>
<dbReference type="PANTHER" id="PTHR31682:SF44">
    <property type="entry name" value="UDP-ARABINOPYRANOSE MUTASE 3"/>
    <property type="match status" value="1"/>
</dbReference>
<dbReference type="Proteomes" id="UP001596434">
    <property type="component" value="Unassembled WGS sequence"/>
</dbReference>
<dbReference type="EMBL" id="JBHTAT010000001">
    <property type="protein sequence ID" value="MFC7254932.1"/>
    <property type="molecule type" value="Genomic_DNA"/>
</dbReference>
<keyword evidence="2" id="KW-0333">Golgi apparatus</keyword>
<dbReference type="SUPFAM" id="SSF53448">
    <property type="entry name" value="Nucleotide-diphospho-sugar transferases"/>
    <property type="match status" value="1"/>
</dbReference>
<dbReference type="AlphaFoldDB" id="A0ABD5ZXU2"/>
<evidence type="ECO:0000256" key="2">
    <source>
        <dbReference type="ARBA" id="ARBA00023034"/>
    </source>
</evidence>
<dbReference type="PANTHER" id="PTHR31682">
    <property type="entry name" value="UDP-ARABINOSE MUTASE"/>
    <property type="match status" value="1"/>
</dbReference>
<dbReference type="GeneID" id="96953269"/>
<dbReference type="Pfam" id="PF03214">
    <property type="entry name" value="RGP"/>
    <property type="match status" value="1"/>
</dbReference>
<gene>
    <name evidence="3" type="ORF">ACFQKE_06425</name>
</gene>
<name>A0ABD5ZXU2_9EURY</name>
<proteinExistence type="predicted"/>
<dbReference type="InterPro" id="IPR037595">
    <property type="entry name" value="RGP_fam"/>
</dbReference>
<reference evidence="3 4" key="1">
    <citation type="journal article" date="2019" name="Int. J. Syst. Evol. Microbiol.">
        <title>The Global Catalogue of Microorganisms (GCM) 10K type strain sequencing project: providing services to taxonomists for standard genome sequencing and annotation.</title>
        <authorList>
            <consortium name="The Broad Institute Genomics Platform"/>
            <consortium name="The Broad Institute Genome Sequencing Center for Infectious Disease"/>
            <person name="Wu L."/>
            <person name="Ma J."/>
        </authorList>
    </citation>
    <scope>NUCLEOTIDE SEQUENCE [LARGE SCALE GENOMIC DNA]</scope>
    <source>
        <strain evidence="3 4">GX21</strain>
    </source>
</reference>
<organism evidence="3 4">
    <name type="scientific">Haloplanus litoreus</name>
    <dbReference type="NCBI Taxonomy" id="767515"/>
    <lineage>
        <taxon>Archaea</taxon>
        <taxon>Methanobacteriati</taxon>
        <taxon>Methanobacteriota</taxon>
        <taxon>Stenosarchaea group</taxon>
        <taxon>Halobacteria</taxon>
        <taxon>Halobacteriales</taxon>
        <taxon>Haloferacaceae</taxon>
        <taxon>Haloplanus</taxon>
    </lineage>
</organism>
<evidence type="ECO:0000313" key="3">
    <source>
        <dbReference type="EMBL" id="MFC7254932.1"/>
    </source>
</evidence>
<dbReference type="RefSeq" id="WP_379703131.1">
    <property type="nucleotide sequence ID" value="NZ_JBHTAT010000001.1"/>
</dbReference>
<keyword evidence="4" id="KW-1185">Reference proteome</keyword>
<accession>A0ABD5ZXU2</accession>
<protein>
    <submittedName>
        <fullName evidence="3">Alpha-1 4-glucan-protein synthase</fullName>
    </submittedName>
</protein>
<sequence>MNEDICVVVPTIREYECVRSYVTNADRHGFDTDRLEFVLVTEDHCPTEEMDAMLDDLGVAGEVFDGSRREAWLADRGVGDYAHLIPARSHAQTSFGLLYLWAHDHPYGVFIDDDTRPHDDVDFFGTHLRNLHADRTVESVRSDENWVNVLYHAADDHGLYPRGYPYAAMDETVETGTAHVDDVIASQGLWTNVPDLDAVRILMDGDLQGQAETRLTADDFGPDFVVEPGQYLTVCSMNLAFRREVIPAFYQLPMDDNEWAVGRFDDIWSGVFLKRAADLLGKELLTGDPLCRHDKAPRSTFDDLHNEVAGLELNEHLWELVDDAEPDGEVTYASAFAAMADALIDAEADYRNGEFLAHVGEHMHDWLDCLDELRPVERAVPADD</sequence>
<evidence type="ECO:0000313" key="4">
    <source>
        <dbReference type="Proteomes" id="UP001596434"/>
    </source>
</evidence>